<dbReference type="Gene3D" id="3.20.20.70">
    <property type="entry name" value="Aldolase class I"/>
    <property type="match status" value="1"/>
</dbReference>
<dbReference type="InterPro" id="IPR013785">
    <property type="entry name" value="Aldolase_TIM"/>
</dbReference>
<dbReference type="InterPro" id="IPR017853">
    <property type="entry name" value="GH"/>
</dbReference>
<gene>
    <name evidence="1" type="ORF">IDM49_00900</name>
</gene>
<dbReference type="SUPFAM" id="SSF51445">
    <property type="entry name" value="(Trans)glycosidases"/>
    <property type="match status" value="1"/>
</dbReference>
<proteinExistence type="predicted"/>
<evidence type="ECO:0000313" key="1">
    <source>
        <dbReference type="EMBL" id="QNV37899.1"/>
    </source>
</evidence>
<keyword evidence="2" id="KW-1185">Reference proteome</keyword>
<dbReference type="AlphaFoldDB" id="A0A7H2BE03"/>
<protein>
    <submittedName>
        <fullName evidence="1">Uncharacterized protein</fullName>
    </submittedName>
</protein>
<dbReference type="EMBL" id="CP061539">
    <property type="protein sequence ID" value="QNV37899.1"/>
    <property type="molecule type" value="Genomic_DNA"/>
</dbReference>
<dbReference type="Pfam" id="PF14885">
    <property type="entry name" value="GHL15"/>
    <property type="match status" value="1"/>
</dbReference>
<accession>A0A7H2BE03</accession>
<evidence type="ECO:0000313" key="2">
    <source>
        <dbReference type="Proteomes" id="UP000516404"/>
    </source>
</evidence>
<name>A0A7H2BE03_9MICC</name>
<dbReference type="Proteomes" id="UP000516404">
    <property type="component" value="Chromosome"/>
</dbReference>
<dbReference type="InterPro" id="IPR029455">
    <property type="entry name" value="GHL15"/>
</dbReference>
<organism evidence="1 2">
    <name type="scientific">Rothia terrae</name>
    <dbReference type="NCBI Taxonomy" id="396015"/>
    <lineage>
        <taxon>Bacteria</taxon>
        <taxon>Bacillati</taxon>
        <taxon>Actinomycetota</taxon>
        <taxon>Actinomycetes</taxon>
        <taxon>Micrococcales</taxon>
        <taxon>Micrococcaceae</taxon>
        <taxon>Rothia</taxon>
    </lineage>
</organism>
<dbReference type="KEGG" id="rter:IDM49_00900"/>
<sequence>MKPYLPSVATKGLWVRYGGQPITSKQIEFAARHYTVALLQPEYTDVVARLKEINPAMTVLCYKCLSSTRNYETESPFTSGVSFAEAEKAEAEGQQWFARRLSGERIEWQGYPGHFQMNVWNPEYRRRWVKNICAELENSSFDGVLADNDIYGDYYGINVPIRDARSMDRFHKGLDLLIRDAGKALNARGKIIVPNIAESRMAPGKWKRHSAYGGGFEEVFLGWSATEFLNQTSALAQMKEMMEDFSAVEVATSSGGVEKRPRLTLLRASTDGEDTHPNFMAALAALWVFSGGQWSALSAGSHDGHNGTPWLEELTWDLGAPIGHPQPVKGAWIRELEHGWAAINLTNHESGQISVPKELFAVEGTAPATVVLPPHGGVVYRTEDAGIALT</sequence>
<reference evidence="1 2" key="1">
    <citation type="submission" date="2020-09" db="EMBL/GenBank/DDBJ databases">
        <title>Investigation of environmental microbes.</title>
        <authorList>
            <person name="Ou Y."/>
            <person name="Kang Q."/>
        </authorList>
    </citation>
    <scope>NUCLEOTIDE SEQUENCE [LARGE SCALE GENOMIC DNA]</scope>
    <source>
        <strain evidence="1 2">KJZ-14</strain>
    </source>
</reference>